<proteinExistence type="inferred from homology"/>
<dbReference type="EMBL" id="JAATWM020000022">
    <property type="protein sequence ID" value="KAF9875329.1"/>
    <property type="molecule type" value="Genomic_DNA"/>
</dbReference>
<feature type="region of interest" description="Disordered" evidence="15">
    <location>
        <begin position="139"/>
        <end position="164"/>
    </location>
</feature>
<protein>
    <recommendedName>
        <fullName evidence="11">galacturonan 1,4-alpha-galacturonidase</fullName>
        <ecNumber evidence="11">3.2.1.67</ecNumber>
    </recommendedName>
</protein>
<dbReference type="AlphaFoldDB" id="A0A9P6I314"/>
<evidence type="ECO:0000256" key="9">
    <source>
        <dbReference type="ARBA" id="ARBA00023295"/>
    </source>
</evidence>
<comment type="caution">
    <text evidence="16">The sequence shown here is derived from an EMBL/GenBank/DDBJ whole genome shotgun (WGS) entry which is preliminary data.</text>
</comment>
<keyword evidence="4" id="KW-0732">Signal</keyword>
<comment type="subcellular location">
    <subcellularLocation>
        <location evidence="1">Secreted</location>
    </subcellularLocation>
</comment>
<organism evidence="16 17">
    <name type="scientific">Colletotrichum karsti</name>
    <dbReference type="NCBI Taxonomy" id="1095194"/>
    <lineage>
        <taxon>Eukaryota</taxon>
        <taxon>Fungi</taxon>
        <taxon>Dikarya</taxon>
        <taxon>Ascomycota</taxon>
        <taxon>Pezizomycotina</taxon>
        <taxon>Sordariomycetes</taxon>
        <taxon>Hypocreomycetidae</taxon>
        <taxon>Glomerellales</taxon>
        <taxon>Glomerellaceae</taxon>
        <taxon>Colletotrichum</taxon>
        <taxon>Colletotrichum boninense species complex</taxon>
    </lineage>
</organism>
<dbReference type="InterPro" id="IPR011050">
    <property type="entry name" value="Pectin_lyase_fold/virulence"/>
</dbReference>
<feature type="compositionally biased region" description="Pro residues" evidence="15">
    <location>
        <begin position="65"/>
        <end position="79"/>
    </location>
</feature>
<evidence type="ECO:0000256" key="10">
    <source>
        <dbReference type="ARBA" id="ARBA00023316"/>
    </source>
</evidence>
<keyword evidence="3" id="KW-0964">Secreted</keyword>
<comment type="similarity">
    <text evidence="2 14">Belongs to the glycosyl hydrolase 28 family.</text>
</comment>
<feature type="active site" evidence="13">
    <location>
        <position position="397"/>
    </location>
</feature>
<dbReference type="GO" id="GO:0004650">
    <property type="term" value="F:polygalacturonase activity"/>
    <property type="evidence" value="ECO:0007669"/>
    <property type="project" value="InterPro"/>
</dbReference>
<keyword evidence="7" id="KW-1015">Disulfide bond</keyword>
<dbReference type="Gene3D" id="2.160.20.10">
    <property type="entry name" value="Single-stranded right-handed beta-helix, Pectin lyase-like"/>
    <property type="match status" value="1"/>
</dbReference>
<evidence type="ECO:0000256" key="8">
    <source>
        <dbReference type="ARBA" id="ARBA00023180"/>
    </source>
</evidence>
<evidence type="ECO:0000313" key="16">
    <source>
        <dbReference type="EMBL" id="KAF9875329.1"/>
    </source>
</evidence>
<evidence type="ECO:0000256" key="14">
    <source>
        <dbReference type="RuleBase" id="RU361169"/>
    </source>
</evidence>
<dbReference type="GeneID" id="62162940"/>
<evidence type="ECO:0000256" key="13">
    <source>
        <dbReference type="PROSITE-ProRule" id="PRU10052"/>
    </source>
</evidence>
<gene>
    <name evidence="16" type="ORF">CkaCkLH20_07149</name>
</gene>
<dbReference type="Proteomes" id="UP000781932">
    <property type="component" value="Unassembled WGS sequence"/>
</dbReference>
<name>A0A9P6I314_9PEZI</name>
<keyword evidence="10" id="KW-0961">Cell wall biogenesis/degradation</keyword>
<sequence>MHIYPTPISLQPTGGLLKLAARQEDDGVHVITQTVRRPFTTYVTLVTLGPGEPTPVPGGDTVEAPPDPTPTPNTAPPPSSRGAGSLSSVQVGAILGGIVAFVAISSTTFSCRTVVTMRSPSFSLLAAALALVSTSSEASVASPKPNIPERPHVEPAPFNAGRSMPFSPPREEGRYCYVKPGCGEKRDDAPRVLDAFNKCNDGGTVVFDKSYIIGSPLDLTFLKHIDVVITGSIEFNDDPYYWAENSFKFDFQNQSVFWKLGGEDVNIYGDLGNDQSVIDGRGQAYWVEIETNKSLLRPMLFSFDGVKGATMSHLRMRNPPNWFNLIANSTDVLISNMDLRAQSENGVKIANSDGWDTYRSDRVVIQDSFIINTDDCVSFKPNSTNVVVQNMDCTGSHGMSVGSLGQYKGETDIVENLYIYNITMANASDAARIKVWPGVETAFQTLLNGGGGLGRVRNVTYDLFKNINNDRAITITQCYGQKNQTLCEEHPANLTITDITLKNIYGTTSAKLDPEAGTLVCSAPDRCSNIRAENVTVTVPSGKSPVYECKNLDNSLLQINCTSGTGEDRDTGSG</sequence>
<evidence type="ECO:0000256" key="5">
    <source>
        <dbReference type="ARBA" id="ARBA00022737"/>
    </source>
</evidence>
<keyword evidence="8" id="KW-0325">Glycoprotein</keyword>
<evidence type="ECO:0000256" key="1">
    <source>
        <dbReference type="ARBA" id="ARBA00004613"/>
    </source>
</evidence>
<accession>A0A9P6I314</accession>
<evidence type="ECO:0000256" key="11">
    <source>
        <dbReference type="ARBA" id="ARBA00038933"/>
    </source>
</evidence>
<evidence type="ECO:0000256" key="3">
    <source>
        <dbReference type="ARBA" id="ARBA00022525"/>
    </source>
</evidence>
<dbReference type="RefSeq" id="XP_038744790.1">
    <property type="nucleotide sequence ID" value="XM_038889866.1"/>
</dbReference>
<dbReference type="PANTHER" id="PTHR31736:SF14">
    <property type="entry name" value="EXOPOLYGALACTURONASE X-1-RELATED"/>
    <property type="match status" value="1"/>
</dbReference>
<dbReference type="InterPro" id="IPR000743">
    <property type="entry name" value="Glyco_hydro_28"/>
</dbReference>
<dbReference type="GO" id="GO:0005576">
    <property type="term" value="C:extracellular region"/>
    <property type="evidence" value="ECO:0007669"/>
    <property type="project" value="UniProtKB-SubCell"/>
</dbReference>
<keyword evidence="17" id="KW-1185">Reference proteome</keyword>
<keyword evidence="5" id="KW-0677">Repeat</keyword>
<evidence type="ECO:0000256" key="2">
    <source>
        <dbReference type="ARBA" id="ARBA00008834"/>
    </source>
</evidence>
<evidence type="ECO:0000256" key="15">
    <source>
        <dbReference type="SAM" id="MobiDB-lite"/>
    </source>
</evidence>
<dbReference type="SUPFAM" id="SSF51126">
    <property type="entry name" value="Pectin lyase-like"/>
    <property type="match status" value="1"/>
</dbReference>
<dbReference type="GO" id="GO:0047911">
    <property type="term" value="F:galacturan 1,4-alpha-galacturonidase activity"/>
    <property type="evidence" value="ECO:0007669"/>
    <property type="project" value="UniProtKB-EC"/>
</dbReference>
<dbReference type="GO" id="GO:0005975">
    <property type="term" value="P:carbohydrate metabolic process"/>
    <property type="evidence" value="ECO:0007669"/>
    <property type="project" value="InterPro"/>
</dbReference>
<dbReference type="Pfam" id="PF00295">
    <property type="entry name" value="Glyco_hydro_28"/>
    <property type="match status" value="1"/>
</dbReference>
<evidence type="ECO:0000256" key="6">
    <source>
        <dbReference type="ARBA" id="ARBA00022801"/>
    </source>
</evidence>
<dbReference type="InterPro" id="IPR012334">
    <property type="entry name" value="Pectin_lyas_fold"/>
</dbReference>
<dbReference type="GO" id="GO:0071555">
    <property type="term" value="P:cell wall organization"/>
    <property type="evidence" value="ECO:0007669"/>
    <property type="project" value="UniProtKB-KW"/>
</dbReference>
<keyword evidence="6 14" id="KW-0378">Hydrolase</keyword>
<dbReference type="OrthoDB" id="187139at2759"/>
<evidence type="ECO:0000256" key="12">
    <source>
        <dbReference type="ARBA" id="ARBA00048766"/>
    </source>
</evidence>
<evidence type="ECO:0000256" key="7">
    <source>
        <dbReference type="ARBA" id="ARBA00023157"/>
    </source>
</evidence>
<dbReference type="EC" id="3.2.1.67" evidence="11"/>
<evidence type="ECO:0000313" key="17">
    <source>
        <dbReference type="Proteomes" id="UP000781932"/>
    </source>
</evidence>
<reference evidence="16" key="2">
    <citation type="submission" date="2020-11" db="EMBL/GenBank/DDBJ databases">
        <title>Whole genome sequencing of Colletotrichum sp.</title>
        <authorList>
            <person name="Li H."/>
        </authorList>
    </citation>
    <scope>NUCLEOTIDE SEQUENCE</scope>
    <source>
        <strain evidence="16">CkLH20</strain>
    </source>
</reference>
<evidence type="ECO:0000256" key="4">
    <source>
        <dbReference type="ARBA" id="ARBA00022729"/>
    </source>
</evidence>
<dbReference type="PROSITE" id="PS00502">
    <property type="entry name" value="POLYGALACTURONASE"/>
    <property type="match status" value="1"/>
</dbReference>
<feature type="region of interest" description="Disordered" evidence="15">
    <location>
        <begin position="48"/>
        <end position="85"/>
    </location>
</feature>
<comment type="catalytic activity">
    <reaction evidence="12">
        <text>[(1-&gt;4)-alpha-D-galacturonosyl](n) + H2O = alpha-D-galacturonate + [(1-&gt;4)-alpha-D-galacturonosyl](n-1)</text>
        <dbReference type="Rhea" id="RHEA:14117"/>
        <dbReference type="Rhea" id="RHEA-COMP:14570"/>
        <dbReference type="Rhea" id="RHEA-COMP:14572"/>
        <dbReference type="ChEBI" id="CHEBI:15377"/>
        <dbReference type="ChEBI" id="CHEBI:58658"/>
        <dbReference type="ChEBI" id="CHEBI:140523"/>
        <dbReference type="EC" id="3.2.1.67"/>
    </reaction>
</comment>
<keyword evidence="9 14" id="KW-0326">Glycosidase</keyword>
<dbReference type="PANTHER" id="PTHR31736">
    <property type="match status" value="1"/>
</dbReference>
<reference evidence="16" key="1">
    <citation type="submission" date="2020-03" db="EMBL/GenBank/DDBJ databases">
        <authorList>
            <person name="He L."/>
        </authorList>
    </citation>
    <scope>NUCLEOTIDE SEQUENCE</scope>
    <source>
        <strain evidence="16">CkLH20</strain>
    </source>
</reference>